<dbReference type="EMBL" id="CP092874">
    <property type="protein sequence ID" value="UYV75329.1"/>
    <property type="molecule type" value="Genomic_DNA"/>
</dbReference>
<keyword evidence="2" id="KW-1185">Reference proteome</keyword>
<accession>A0ABY6L2G1</accession>
<proteinExistence type="predicted"/>
<evidence type="ECO:0000313" key="2">
    <source>
        <dbReference type="Proteomes" id="UP001235939"/>
    </source>
</evidence>
<sequence length="168" mass="19338">MDDQNSRVKLGKEGWTPVAMWQASKTAFLCGEDRVWLHLRQVEDVATCLRACGLSYKTVPGEPDIGAAYKTYGARRFPRVTSTAPRILLTGKLKKKAYESNHSLYDHALVDRTCQKWFAQFKSSNFDLEDDERPGALLKFEGSMMIQHKRKRNSQKHFESLNQPFYFA</sequence>
<dbReference type="Proteomes" id="UP001235939">
    <property type="component" value="Chromosome 12"/>
</dbReference>
<gene>
    <name evidence="1" type="ORF">LAZ67_12003568</name>
</gene>
<organism evidence="1 2">
    <name type="scientific">Cordylochernes scorpioides</name>
    <dbReference type="NCBI Taxonomy" id="51811"/>
    <lineage>
        <taxon>Eukaryota</taxon>
        <taxon>Metazoa</taxon>
        <taxon>Ecdysozoa</taxon>
        <taxon>Arthropoda</taxon>
        <taxon>Chelicerata</taxon>
        <taxon>Arachnida</taxon>
        <taxon>Pseudoscorpiones</taxon>
        <taxon>Cheliferoidea</taxon>
        <taxon>Chernetidae</taxon>
        <taxon>Cordylochernes</taxon>
    </lineage>
</organism>
<evidence type="ECO:0000313" key="1">
    <source>
        <dbReference type="EMBL" id="UYV75329.1"/>
    </source>
</evidence>
<name>A0ABY6L2G1_9ARAC</name>
<protein>
    <submittedName>
        <fullName evidence="1">SETMAR</fullName>
    </submittedName>
</protein>
<reference evidence="1 2" key="1">
    <citation type="submission" date="2022-01" db="EMBL/GenBank/DDBJ databases">
        <title>A chromosomal length assembly of Cordylochernes scorpioides.</title>
        <authorList>
            <person name="Zeh D."/>
            <person name="Zeh J."/>
        </authorList>
    </citation>
    <scope>NUCLEOTIDE SEQUENCE [LARGE SCALE GENOMIC DNA]</scope>
    <source>
        <strain evidence="1">IN4F17</strain>
        <tissue evidence="1">Whole Body</tissue>
    </source>
</reference>